<feature type="compositionally biased region" description="Low complexity" evidence="4">
    <location>
        <begin position="476"/>
        <end position="505"/>
    </location>
</feature>
<reference evidence="6" key="1">
    <citation type="submission" date="2021-03" db="EMBL/GenBank/DDBJ databases">
        <authorList>
            <person name="Bekaert M."/>
        </authorList>
    </citation>
    <scope>NUCLEOTIDE SEQUENCE</scope>
</reference>
<protein>
    <submittedName>
        <fullName evidence="6">DST</fullName>
    </submittedName>
</protein>
<dbReference type="SMART" id="SM00243">
    <property type="entry name" value="GAS2"/>
    <property type="match status" value="1"/>
</dbReference>
<gene>
    <name evidence="6" type="ORF">MEDL_17965</name>
</gene>
<dbReference type="Gene3D" id="1.20.58.60">
    <property type="match status" value="2"/>
</dbReference>
<comment type="subcellular location">
    <subcellularLocation>
        <location evidence="1">Cytoplasm</location>
        <location evidence="1">Cytoskeleton</location>
    </subcellularLocation>
</comment>
<dbReference type="GO" id="GO:0031110">
    <property type="term" value="P:regulation of microtubule polymerization or depolymerization"/>
    <property type="evidence" value="ECO:0007669"/>
    <property type="project" value="TreeGrafter"/>
</dbReference>
<dbReference type="OrthoDB" id="2250192at2759"/>
<dbReference type="Pfam" id="PF02187">
    <property type="entry name" value="GAS2"/>
    <property type="match status" value="1"/>
</dbReference>
<dbReference type="PROSITE" id="PS51460">
    <property type="entry name" value="GAR"/>
    <property type="match status" value="1"/>
</dbReference>
<dbReference type="GO" id="GO:0051764">
    <property type="term" value="P:actin crosslink formation"/>
    <property type="evidence" value="ECO:0007669"/>
    <property type="project" value="TreeGrafter"/>
</dbReference>
<dbReference type="GO" id="GO:0005737">
    <property type="term" value="C:cytoplasm"/>
    <property type="evidence" value="ECO:0007669"/>
    <property type="project" value="TreeGrafter"/>
</dbReference>
<evidence type="ECO:0000256" key="3">
    <source>
        <dbReference type="ARBA" id="ARBA00023212"/>
    </source>
</evidence>
<proteinExistence type="predicted"/>
<feature type="region of interest" description="Disordered" evidence="4">
    <location>
        <begin position="1"/>
        <end position="31"/>
    </location>
</feature>
<dbReference type="EMBL" id="CAJPWZ010000919">
    <property type="protein sequence ID" value="CAG2203455.1"/>
    <property type="molecule type" value="Genomic_DNA"/>
</dbReference>
<dbReference type="InterPro" id="IPR003108">
    <property type="entry name" value="GAR_dom"/>
</dbReference>
<evidence type="ECO:0000256" key="4">
    <source>
        <dbReference type="SAM" id="MobiDB-lite"/>
    </source>
</evidence>
<dbReference type="GO" id="GO:0035371">
    <property type="term" value="C:microtubule plus-end"/>
    <property type="evidence" value="ECO:0007669"/>
    <property type="project" value="TreeGrafter"/>
</dbReference>
<dbReference type="PANTHER" id="PTHR46756">
    <property type="entry name" value="TRANSGELIN"/>
    <property type="match status" value="1"/>
</dbReference>
<name>A0A8S3RE97_MYTED</name>
<feature type="region of interest" description="Disordered" evidence="4">
    <location>
        <begin position="377"/>
        <end position="525"/>
    </location>
</feature>
<dbReference type="GO" id="GO:0005886">
    <property type="term" value="C:plasma membrane"/>
    <property type="evidence" value="ECO:0007669"/>
    <property type="project" value="UniProtKB-SubCell"/>
</dbReference>
<dbReference type="GO" id="GO:0001725">
    <property type="term" value="C:stress fiber"/>
    <property type="evidence" value="ECO:0007669"/>
    <property type="project" value="TreeGrafter"/>
</dbReference>
<dbReference type="SMART" id="SM00150">
    <property type="entry name" value="SPEC"/>
    <property type="match status" value="2"/>
</dbReference>
<dbReference type="PANTHER" id="PTHR46756:SF18">
    <property type="entry name" value="GAS2-LIKE PROTEIN PICKLED EGGS"/>
    <property type="match status" value="1"/>
</dbReference>
<feature type="compositionally biased region" description="Low complexity" evidence="4">
    <location>
        <begin position="390"/>
        <end position="405"/>
    </location>
</feature>
<feature type="compositionally biased region" description="Polar residues" evidence="4">
    <location>
        <begin position="410"/>
        <end position="446"/>
    </location>
</feature>
<dbReference type="InterPro" id="IPR018159">
    <property type="entry name" value="Spectrin/alpha-actinin"/>
</dbReference>
<evidence type="ECO:0000313" key="6">
    <source>
        <dbReference type="EMBL" id="CAG2203455.1"/>
    </source>
</evidence>
<feature type="compositionally biased region" description="Low complexity" evidence="4">
    <location>
        <begin position="450"/>
        <end position="468"/>
    </location>
</feature>
<evidence type="ECO:0000259" key="5">
    <source>
        <dbReference type="PROSITE" id="PS51460"/>
    </source>
</evidence>
<keyword evidence="7" id="KW-1185">Reference proteome</keyword>
<dbReference type="GO" id="GO:0005884">
    <property type="term" value="C:actin filament"/>
    <property type="evidence" value="ECO:0007669"/>
    <property type="project" value="TreeGrafter"/>
</dbReference>
<keyword evidence="2" id="KW-0963">Cytoplasm</keyword>
<dbReference type="InterPro" id="IPR002017">
    <property type="entry name" value="Spectrin_repeat"/>
</dbReference>
<dbReference type="AlphaFoldDB" id="A0A8S3RE97"/>
<keyword evidence="3" id="KW-0206">Cytoskeleton</keyword>
<evidence type="ECO:0000256" key="1">
    <source>
        <dbReference type="ARBA" id="ARBA00004245"/>
    </source>
</evidence>
<dbReference type="SUPFAM" id="SSF46966">
    <property type="entry name" value="Spectrin repeat"/>
    <property type="match status" value="2"/>
</dbReference>
<dbReference type="GO" id="GO:1904825">
    <property type="term" value="P:protein localization to microtubule plus-end"/>
    <property type="evidence" value="ECO:0007669"/>
    <property type="project" value="TreeGrafter"/>
</dbReference>
<dbReference type="GO" id="GO:0001578">
    <property type="term" value="P:microtubule bundle formation"/>
    <property type="evidence" value="ECO:0007669"/>
    <property type="project" value="TreeGrafter"/>
</dbReference>
<sequence length="525" mass="59340">MDKHNNSSEAAPHPRDDDPWGENDPWDQTFIPRFNMMSPSQNKLDEALLTSGRVADALTSLLEWLNKAEATLAEDQPVLGDLDTINMLVEQHKAMQQELGAREQTVAAMKAAGNVSTAALDELETTWDRVNNLSDIREAKLRDSLKMAEEFQEVVQVMREFLPQAESELKYKTLPEDEMQIIQLIEKHEKFQEELRNHQECVDKIRVLAEEILLNCHPNAIRFVKYYLTITQTRWDQEFHDDIGSKNGDVERLTKIIVAEPKSPGRHYGSEFIEALKPDRHQKTRLKSGKKQMTDGELIQDQIEKDVSQCQCRNPFNAQRMSEGKYRFGEKQNIRLVRFLNSTVMVRVGGGWVTLNEFLETNDPCRSKGRTNNELRDSLQANGQPEGFRSRYASSVSSGSTGSLQRTKRLSNSSSNIHSTPPRTPRTNLNNSYNSRSPNIQRSTTPQPIPTYTARARTPTPRTSSTSRYPPPPTPKTSTPTRSGRTTPTFSGGRTTPSGRTTPTSMTNGMSGATRRLPTTPKNPR</sequence>
<dbReference type="GO" id="GO:0008093">
    <property type="term" value="F:cytoskeletal anchor activity"/>
    <property type="evidence" value="ECO:0007669"/>
    <property type="project" value="TreeGrafter"/>
</dbReference>
<dbReference type="GO" id="GO:0008017">
    <property type="term" value="F:microtubule binding"/>
    <property type="evidence" value="ECO:0007669"/>
    <property type="project" value="InterPro"/>
</dbReference>
<feature type="compositionally biased region" description="Basic and acidic residues" evidence="4">
    <location>
        <begin position="1"/>
        <end position="18"/>
    </location>
</feature>
<dbReference type="Gene3D" id="3.30.920.20">
    <property type="entry name" value="Gas2-like domain"/>
    <property type="match status" value="1"/>
</dbReference>
<dbReference type="InterPro" id="IPR036534">
    <property type="entry name" value="GAR_dom_sf"/>
</dbReference>
<dbReference type="Pfam" id="PF00435">
    <property type="entry name" value="Spectrin"/>
    <property type="match status" value="2"/>
</dbReference>
<evidence type="ECO:0000313" key="7">
    <source>
        <dbReference type="Proteomes" id="UP000683360"/>
    </source>
</evidence>
<dbReference type="CDD" id="cd00176">
    <property type="entry name" value="SPEC"/>
    <property type="match status" value="1"/>
</dbReference>
<accession>A0A8S3RE97</accession>
<dbReference type="GO" id="GO:0051015">
    <property type="term" value="F:actin filament binding"/>
    <property type="evidence" value="ECO:0007669"/>
    <property type="project" value="TreeGrafter"/>
</dbReference>
<feature type="domain" description="GAR" evidence="5">
    <location>
        <begin position="294"/>
        <end position="366"/>
    </location>
</feature>
<evidence type="ECO:0000256" key="2">
    <source>
        <dbReference type="ARBA" id="ARBA00022490"/>
    </source>
</evidence>
<dbReference type="SUPFAM" id="SSF143575">
    <property type="entry name" value="GAS2 domain-like"/>
    <property type="match status" value="1"/>
</dbReference>
<comment type="caution">
    <text evidence="6">The sequence shown here is derived from an EMBL/GenBank/DDBJ whole genome shotgun (WGS) entry which is preliminary data.</text>
</comment>
<dbReference type="Proteomes" id="UP000683360">
    <property type="component" value="Unassembled WGS sequence"/>
</dbReference>
<organism evidence="6 7">
    <name type="scientific">Mytilus edulis</name>
    <name type="common">Blue mussel</name>
    <dbReference type="NCBI Taxonomy" id="6550"/>
    <lineage>
        <taxon>Eukaryota</taxon>
        <taxon>Metazoa</taxon>
        <taxon>Spiralia</taxon>
        <taxon>Lophotrochozoa</taxon>
        <taxon>Mollusca</taxon>
        <taxon>Bivalvia</taxon>
        <taxon>Autobranchia</taxon>
        <taxon>Pteriomorphia</taxon>
        <taxon>Mytilida</taxon>
        <taxon>Mytiloidea</taxon>
        <taxon>Mytilidae</taxon>
        <taxon>Mytilinae</taxon>
        <taxon>Mytilus</taxon>
    </lineage>
</organism>